<feature type="non-terminal residue" evidence="2">
    <location>
        <position position="1"/>
    </location>
</feature>
<dbReference type="Proteomes" id="UP001159428">
    <property type="component" value="Unassembled WGS sequence"/>
</dbReference>
<reference evidence="2 3" key="1">
    <citation type="submission" date="2022-05" db="EMBL/GenBank/DDBJ databases">
        <authorList>
            <consortium name="Genoscope - CEA"/>
            <person name="William W."/>
        </authorList>
    </citation>
    <scope>NUCLEOTIDE SEQUENCE [LARGE SCALE GENOMIC DNA]</scope>
</reference>
<feature type="compositionally biased region" description="Polar residues" evidence="1">
    <location>
        <begin position="44"/>
        <end position="54"/>
    </location>
</feature>
<accession>A0AAU9VQP1</accession>
<evidence type="ECO:0000256" key="1">
    <source>
        <dbReference type="SAM" id="MobiDB-lite"/>
    </source>
</evidence>
<sequence length="82" mass="9034">FIFCILASISLHKPFVSLIYAEAEADPVGTPISLDPAANRPTRSESAQKNAHQNANCQKTRITLITDLRILLKFLKLANLSI</sequence>
<keyword evidence="3" id="KW-1185">Reference proteome</keyword>
<comment type="caution">
    <text evidence="2">The sequence shown here is derived from an EMBL/GenBank/DDBJ whole genome shotgun (WGS) entry which is preliminary data.</text>
</comment>
<dbReference type="EMBL" id="CALNXJ010000002">
    <property type="protein sequence ID" value="CAH3033646.1"/>
    <property type="molecule type" value="Genomic_DNA"/>
</dbReference>
<evidence type="ECO:0000313" key="2">
    <source>
        <dbReference type="EMBL" id="CAH3033646.1"/>
    </source>
</evidence>
<evidence type="ECO:0000313" key="3">
    <source>
        <dbReference type="Proteomes" id="UP001159428"/>
    </source>
</evidence>
<name>A0AAU9VQP1_9CNID</name>
<protein>
    <submittedName>
        <fullName evidence="2">Uncharacterized protein</fullName>
    </submittedName>
</protein>
<proteinExistence type="predicted"/>
<dbReference type="AlphaFoldDB" id="A0AAU9VQP1"/>
<organism evidence="2 3">
    <name type="scientific">Pocillopora meandrina</name>
    <dbReference type="NCBI Taxonomy" id="46732"/>
    <lineage>
        <taxon>Eukaryota</taxon>
        <taxon>Metazoa</taxon>
        <taxon>Cnidaria</taxon>
        <taxon>Anthozoa</taxon>
        <taxon>Hexacorallia</taxon>
        <taxon>Scleractinia</taxon>
        <taxon>Astrocoeniina</taxon>
        <taxon>Pocilloporidae</taxon>
        <taxon>Pocillopora</taxon>
    </lineage>
</organism>
<gene>
    <name evidence="2" type="ORF">PMEA_00010204</name>
</gene>
<feature type="region of interest" description="Disordered" evidence="1">
    <location>
        <begin position="31"/>
        <end position="54"/>
    </location>
</feature>